<evidence type="ECO:0000256" key="5">
    <source>
        <dbReference type="ARBA" id="ARBA00023128"/>
    </source>
</evidence>
<evidence type="ECO:0000256" key="2">
    <source>
        <dbReference type="ARBA" id="ARBA00022448"/>
    </source>
</evidence>
<comment type="subcellular location">
    <subcellularLocation>
        <location evidence="1">Mitochondrion outer membrane</location>
    </subcellularLocation>
</comment>
<dbReference type="PANTHER" id="PTHR12289">
    <property type="entry name" value="METAXIN RELATED"/>
    <property type="match status" value="1"/>
</dbReference>
<dbReference type="Proteomes" id="UP000014071">
    <property type="component" value="Unassembled WGS sequence"/>
</dbReference>
<dbReference type="SUPFAM" id="SSF48371">
    <property type="entry name" value="ARM repeat"/>
    <property type="match status" value="1"/>
</dbReference>
<dbReference type="RefSeq" id="XP_012189201.1">
    <property type="nucleotide sequence ID" value="XM_012333811.1"/>
</dbReference>
<dbReference type="InterPro" id="IPR019564">
    <property type="entry name" value="Sam37/metaxin_N"/>
</dbReference>
<organism evidence="9 10">
    <name type="scientific">Pseudozyma hubeiensis (strain SY62)</name>
    <name type="common">Yeast</name>
    <dbReference type="NCBI Taxonomy" id="1305764"/>
    <lineage>
        <taxon>Eukaryota</taxon>
        <taxon>Fungi</taxon>
        <taxon>Dikarya</taxon>
        <taxon>Basidiomycota</taxon>
        <taxon>Ustilaginomycotina</taxon>
        <taxon>Ustilaginomycetes</taxon>
        <taxon>Ustilaginales</taxon>
        <taxon>Ustilaginaceae</taxon>
        <taxon>Pseudozyma</taxon>
    </lineage>
</organism>
<name>R9P2U3_PSEHS</name>
<dbReference type="GO" id="GO:0007005">
    <property type="term" value="P:mitochondrion organization"/>
    <property type="evidence" value="ECO:0007669"/>
    <property type="project" value="TreeGrafter"/>
</dbReference>
<dbReference type="eggNOG" id="ENOG502S1IZ">
    <property type="taxonomic scope" value="Eukaryota"/>
</dbReference>
<gene>
    <name evidence="9" type="ORF">PHSY_003190</name>
</gene>
<evidence type="ECO:0000313" key="10">
    <source>
        <dbReference type="Proteomes" id="UP000014071"/>
    </source>
</evidence>
<evidence type="ECO:0000256" key="4">
    <source>
        <dbReference type="ARBA" id="ARBA00022927"/>
    </source>
</evidence>
<evidence type="ECO:0000256" key="6">
    <source>
        <dbReference type="ARBA" id="ARBA00023136"/>
    </source>
</evidence>
<reference evidence="10" key="1">
    <citation type="journal article" date="2013" name="Genome Announc.">
        <title>Draft genome sequence of the basidiomycetous yeast-like fungus Pseudozyma hubeiensis SY62, which produces an abundant amount of the biosurfactant mannosylerythritol lipids.</title>
        <authorList>
            <person name="Konishi M."/>
            <person name="Hatada Y."/>
            <person name="Horiuchi J."/>
        </authorList>
    </citation>
    <scope>NUCLEOTIDE SEQUENCE [LARGE SCALE GENOMIC DNA]</scope>
    <source>
        <strain evidence="10">SY62</strain>
    </source>
</reference>
<accession>R9P2U3</accession>
<feature type="compositionally biased region" description="Low complexity" evidence="7">
    <location>
        <begin position="369"/>
        <end position="386"/>
    </location>
</feature>
<protein>
    <submittedName>
        <fullName evidence="9">Mitochondrial import receptor subunit</fullName>
    </submittedName>
</protein>
<keyword evidence="5" id="KW-0496">Mitochondrion</keyword>
<dbReference type="Pfam" id="PF10568">
    <property type="entry name" value="Tom37"/>
    <property type="match status" value="1"/>
</dbReference>
<proteinExistence type="predicted"/>
<dbReference type="InterPro" id="IPR016024">
    <property type="entry name" value="ARM-type_fold"/>
</dbReference>
<keyword evidence="6" id="KW-0472">Membrane</keyword>
<dbReference type="PANTHER" id="PTHR12289:SF41">
    <property type="entry name" value="FAILED AXON CONNECTIONS-RELATED"/>
    <property type="match status" value="1"/>
</dbReference>
<feature type="domain" description="Mitochondrial outer membrane transport complex Sam37/metaxin N-terminal" evidence="8">
    <location>
        <begin position="61"/>
        <end position="149"/>
    </location>
</feature>
<keyword evidence="4" id="KW-0653">Protein transport</keyword>
<keyword evidence="3" id="KW-1000">Mitochondrion outer membrane</keyword>
<evidence type="ECO:0000313" key="9">
    <source>
        <dbReference type="EMBL" id="GAC95614.1"/>
    </source>
</evidence>
<keyword evidence="2" id="KW-0813">Transport</keyword>
<dbReference type="GO" id="GO:0015031">
    <property type="term" value="P:protein transport"/>
    <property type="evidence" value="ECO:0007669"/>
    <property type="project" value="UniProtKB-KW"/>
</dbReference>
<keyword evidence="10" id="KW-1185">Reference proteome</keyword>
<evidence type="ECO:0000259" key="8">
    <source>
        <dbReference type="Pfam" id="PF10568"/>
    </source>
</evidence>
<dbReference type="GO" id="GO:0001401">
    <property type="term" value="C:SAM complex"/>
    <property type="evidence" value="ECO:0007669"/>
    <property type="project" value="InterPro"/>
</dbReference>
<evidence type="ECO:0000256" key="7">
    <source>
        <dbReference type="SAM" id="MobiDB-lite"/>
    </source>
</evidence>
<evidence type="ECO:0000256" key="3">
    <source>
        <dbReference type="ARBA" id="ARBA00022787"/>
    </source>
</evidence>
<dbReference type="HOGENOM" id="CLU_549958_0_0_1"/>
<dbReference type="STRING" id="1305764.R9P2U3"/>
<evidence type="ECO:0000256" key="1">
    <source>
        <dbReference type="ARBA" id="ARBA00004294"/>
    </source>
</evidence>
<dbReference type="GeneID" id="24108480"/>
<sequence>MSAGPSTSSGAPIDGHRTLRLHVWGTSPSLPTLDSTSLYAASLLRSTFADNAHVQLQLASASTSLSRVPLLQVLDGNSHTVELIDNVEAIRAFCVAAGLDSALASDEELAAKQIALHALVDDHLLDLTLHSLFSLPSNFRAVTAPAYSSDGGTQASASSLAKLASLPMRFQPSIPSRLRNVVETRLTAVGLWGMGGKEASTKSGESDELAARAGIVPARKKGLGQTAKQAVHDEFERSKLVTKWREVLDVVDAAIGSKVLGVSGVGSLDAHVFGYLAPLVFASPDLPIDTLPRLIKTSYPRLQDYLTSTKQHLFPENATTWASPSEVLSTPPVLQSSSTSTSTSGLLSYIWPFTATSSSDKASFTADSFPATTSGSTPTSTSYRSTAGAGQQRKKPSPSASPEDRKLRLGRALWICSALVGLVGYTFASGIVSVRFVDSDELQQQEDEEDDDDEDEDEDEEDDEEEEDGWEVQTEEDLEDDLEEMELGEDDDDDEY</sequence>
<dbReference type="EMBL" id="DF238795">
    <property type="protein sequence ID" value="GAC95614.1"/>
    <property type="molecule type" value="Genomic_DNA"/>
</dbReference>
<dbReference type="InterPro" id="IPR050931">
    <property type="entry name" value="Mito_Protein_Transport_Metaxin"/>
</dbReference>
<feature type="region of interest" description="Disordered" evidence="7">
    <location>
        <begin position="369"/>
        <end position="404"/>
    </location>
</feature>
<feature type="region of interest" description="Disordered" evidence="7">
    <location>
        <begin position="439"/>
        <end position="496"/>
    </location>
</feature>
<keyword evidence="9" id="KW-0675">Receptor</keyword>
<dbReference type="OrthoDB" id="5835136at2759"/>
<dbReference type="AlphaFoldDB" id="R9P2U3"/>